<protein>
    <submittedName>
        <fullName evidence="3">G-protein coupled receptors family 1 profile domain-containing protein</fullName>
    </submittedName>
</protein>
<evidence type="ECO:0000313" key="3">
    <source>
        <dbReference type="WBParaSite" id="HNAJ_0000442701-mRNA-1"/>
    </source>
</evidence>
<gene>
    <name evidence="1" type="ORF">HNAJ_LOCUS4425</name>
</gene>
<evidence type="ECO:0000313" key="2">
    <source>
        <dbReference type="Proteomes" id="UP000278807"/>
    </source>
</evidence>
<dbReference type="EMBL" id="UZAE01003100">
    <property type="protein sequence ID" value="VDO00285.1"/>
    <property type="molecule type" value="Genomic_DNA"/>
</dbReference>
<name>A0A0R3TBI8_RODNA</name>
<evidence type="ECO:0000313" key="1">
    <source>
        <dbReference type="EMBL" id="VDO00285.1"/>
    </source>
</evidence>
<dbReference type="Proteomes" id="UP000278807">
    <property type="component" value="Unassembled WGS sequence"/>
</dbReference>
<sequence>MGGEVVVVVYVDSLQHIYLPRHTHTHTLYVYVCWLPILVSLLQLRSTLTYFTPILYACQKSHLSHYPHHHHPPPSPPSAP</sequence>
<organism evidence="3">
    <name type="scientific">Rodentolepis nana</name>
    <name type="common">Dwarf tapeworm</name>
    <name type="synonym">Hymenolepis nana</name>
    <dbReference type="NCBI Taxonomy" id="102285"/>
    <lineage>
        <taxon>Eukaryota</taxon>
        <taxon>Metazoa</taxon>
        <taxon>Spiralia</taxon>
        <taxon>Lophotrochozoa</taxon>
        <taxon>Platyhelminthes</taxon>
        <taxon>Cestoda</taxon>
        <taxon>Eucestoda</taxon>
        <taxon>Cyclophyllidea</taxon>
        <taxon>Hymenolepididae</taxon>
        <taxon>Rodentolepis</taxon>
    </lineage>
</organism>
<reference evidence="1 2" key="2">
    <citation type="submission" date="2018-11" db="EMBL/GenBank/DDBJ databases">
        <authorList>
            <consortium name="Pathogen Informatics"/>
        </authorList>
    </citation>
    <scope>NUCLEOTIDE SEQUENCE [LARGE SCALE GENOMIC DNA]</scope>
</reference>
<keyword evidence="2" id="KW-1185">Reference proteome</keyword>
<proteinExistence type="predicted"/>
<dbReference type="AlphaFoldDB" id="A0A0R3TBI8"/>
<reference evidence="3" key="1">
    <citation type="submission" date="2017-02" db="UniProtKB">
        <authorList>
            <consortium name="WormBaseParasite"/>
        </authorList>
    </citation>
    <scope>IDENTIFICATION</scope>
</reference>
<accession>A0A0R3TBI8</accession>
<dbReference type="WBParaSite" id="HNAJ_0000442701-mRNA-1">
    <property type="protein sequence ID" value="HNAJ_0000442701-mRNA-1"/>
    <property type="gene ID" value="HNAJ_0000442701"/>
</dbReference>